<keyword evidence="1 4" id="KW-0645">Protease</keyword>
<dbReference type="Gene3D" id="2.40.10.120">
    <property type="match status" value="1"/>
</dbReference>
<dbReference type="KEGG" id="schv:BRCON_1150"/>
<dbReference type="InterPro" id="IPR041489">
    <property type="entry name" value="PDZ_6"/>
</dbReference>
<dbReference type="Proteomes" id="UP000262583">
    <property type="component" value="Chromosome"/>
</dbReference>
<evidence type="ECO:0000313" key="5">
    <source>
        <dbReference type="Proteomes" id="UP000262583"/>
    </source>
</evidence>
<dbReference type="InterPro" id="IPR036034">
    <property type="entry name" value="PDZ_sf"/>
</dbReference>
<proteinExistence type="predicted"/>
<reference evidence="4 5" key="1">
    <citation type="submission" date="2018-05" db="EMBL/GenBank/DDBJ databases">
        <title>A metagenomic window into the 2 km-deep terrestrial subsurface aquifer revealed taxonomically and functionally diverse microbial community comprising novel uncultured bacterial lineages.</title>
        <authorList>
            <person name="Kadnikov V.V."/>
            <person name="Mardanov A.V."/>
            <person name="Beletsky A.V."/>
            <person name="Banks D."/>
            <person name="Pimenov N.V."/>
            <person name="Frank Y.A."/>
            <person name="Karnachuk O.V."/>
            <person name="Ravin N.V."/>
        </authorList>
    </citation>
    <scope>NUCLEOTIDE SEQUENCE [LARGE SCALE GENOMIC DNA]</scope>
    <source>
        <strain evidence="4">BY</strain>
    </source>
</reference>
<dbReference type="PANTHER" id="PTHR43343:SF3">
    <property type="entry name" value="PROTEASE DO-LIKE 8, CHLOROPLASTIC"/>
    <property type="match status" value="1"/>
</dbReference>
<protein>
    <submittedName>
        <fullName evidence="4">HtrA protease/chaperone protein</fullName>
    </submittedName>
</protein>
<dbReference type="AlphaFoldDB" id="A0A2Z4Y3Y4"/>
<name>A0A2Z4Y3Y4_SUMC1</name>
<dbReference type="SUPFAM" id="SSF50494">
    <property type="entry name" value="Trypsin-like serine proteases"/>
    <property type="match status" value="1"/>
</dbReference>
<evidence type="ECO:0000313" key="4">
    <source>
        <dbReference type="EMBL" id="AXA35927.1"/>
    </source>
</evidence>
<dbReference type="PRINTS" id="PR00834">
    <property type="entry name" value="PROTEASES2C"/>
</dbReference>
<feature type="domain" description="PDZ" evidence="3">
    <location>
        <begin position="286"/>
        <end position="342"/>
    </location>
</feature>
<dbReference type="InterPro" id="IPR051201">
    <property type="entry name" value="Chloro_Bact_Ser_Proteases"/>
</dbReference>
<dbReference type="InterPro" id="IPR001940">
    <property type="entry name" value="Peptidase_S1C"/>
</dbReference>
<dbReference type="PANTHER" id="PTHR43343">
    <property type="entry name" value="PEPTIDASE S12"/>
    <property type="match status" value="1"/>
</dbReference>
<keyword evidence="2" id="KW-0378">Hydrolase</keyword>
<dbReference type="InterPro" id="IPR009003">
    <property type="entry name" value="Peptidase_S1_PA"/>
</dbReference>
<evidence type="ECO:0000259" key="3">
    <source>
        <dbReference type="PROSITE" id="PS50106"/>
    </source>
</evidence>
<dbReference type="Gene3D" id="2.30.42.10">
    <property type="match status" value="1"/>
</dbReference>
<dbReference type="SUPFAM" id="SSF50156">
    <property type="entry name" value="PDZ domain-like"/>
    <property type="match status" value="1"/>
</dbReference>
<accession>A0A2Z4Y3Y4</accession>
<sequence>MRAPRQLIRLFVSLTLLLAVFLIGYQIGGHRSRGVIIDSVHAAPPQASRTESRRTEIVEAAEKVSPAIVSVGASRTSYVVSPFFDFFHDYAIFPYQEKIPYLGSGVIISSDGLIVTNYHVIENAEDVFVTLSDGRELPVSVVAADSIVDLALLKANATNLPAAKLGDSDDLMVGEWVLAMGNPFGNLIGDPHPTVTVGVVSALKRSFRSAGPSPKVYQDMIQTDAAINPGNSGGALVNAAGEVIGINTFIVSRTGGSIGIGFAIPINRVKGLVEEVRKYGRIRPKFVDFRVQNANARIARILGARSKEGAVVSEIQRNGPAYRGGLRVGDIIVEVDGQPVRSADDLSLYLSSLQVGSTVTCIVDRGGQKMRVTFTIEEAREAR</sequence>
<organism evidence="4 5">
    <name type="scientific">Sumerlaea chitinivorans</name>
    <dbReference type="NCBI Taxonomy" id="2250252"/>
    <lineage>
        <taxon>Bacteria</taxon>
        <taxon>Candidatus Sumerlaeota</taxon>
        <taxon>Candidatus Sumerlaeia</taxon>
        <taxon>Candidatus Sumerlaeales</taxon>
        <taxon>Candidatus Sumerlaeaceae</taxon>
        <taxon>Candidatus Sumerlaea</taxon>
    </lineage>
</organism>
<dbReference type="PROSITE" id="PS50106">
    <property type="entry name" value="PDZ"/>
    <property type="match status" value="1"/>
</dbReference>
<evidence type="ECO:0000256" key="1">
    <source>
        <dbReference type="ARBA" id="ARBA00022670"/>
    </source>
</evidence>
<dbReference type="GO" id="GO:0006508">
    <property type="term" value="P:proteolysis"/>
    <property type="evidence" value="ECO:0007669"/>
    <property type="project" value="UniProtKB-KW"/>
</dbReference>
<dbReference type="GO" id="GO:0004252">
    <property type="term" value="F:serine-type endopeptidase activity"/>
    <property type="evidence" value="ECO:0007669"/>
    <property type="project" value="InterPro"/>
</dbReference>
<dbReference type="InterPro" id="IPR001478">
    <property type="entry name" value="PDZ"/>
</dbReference>
<dbReference type="EMBL" id="CP030759">
    <property type="protein sequence ID" value="AXA35927.1"/>
    <property type="molecule type" value="Genomic_DNA"/>
</dbReference>
<gene>
    <name evidence="4" type="ORF">BRCON_1150</name>
</gene>
<dbReference type="Pfam" id="PF17820">
    <property type="entry name" value="PDZ_6"/>
    <property type="match status" value="1"/>
</dbReference>
<dbReference type="Pfam" id="PF13365">
    <property type="entry name" value="Trypsin_2"/>
    <property type="match status" value="1"/>
</dbReference>
<dbReference type="SMART" id="SM00228">
    <property type="entry name" value="PDZ"/>
    <property type="match status" value="1"/>
</dbReference>
<evidence type="ECO:0000256" key="2">
    <source>
        <dbReference type="ARBA" id="ARBA00022801"/>
    </source>
</evidence>